<gene>
    <name evidence="3" type="ORF">EGYM00392_LOCUS34016</name>
</gene>
<dbReference type="InterPro" id="IPR018488">
    <property type="entry name" value="cNMP-bd_CS"/>
</dbReference>
<feature type="region of interest" description="Disordered" evidence="1">
    <location>
        <begin position="173"/>
        <end position="219"/>
    </location>
</feature>
<dbReference type="SUPFAM" id="SSF51206">
    <property type="entry name" value="cAMP-binding domain-like"/>
    <property type="match status" value="1"/>
</dbReference>
<dbReference type="Gene3D" id="2.60.120.10">
    <property type="entry name" value="Jelly Rolls"/>
    <property type="match status" value="1"/>
</dbReference>
<dbReference type="AlphaFoldDB" id="A0A7S1IU69"/>
<dbReference type="PROSITE" id="PS00888">
    <property type="entry name" value="CNMP_BINDING_1"/>
    <property type="match status" value="1"/>
</dbReference>
<sequence>MPPHLKSEAIQHCFANVIKHLPSCIKDHQALMYDLCMQLSLMDVVPDELLIRKGQWADHLYLVTEGQCKVVSSEGETLKLLMQGAFFGVECIASLDHYRRTVMAVEPVCQVQIWKMNRYSAAEIFSKPQWSEARQELINFWLPTAPRTEWDTTPQVAAIKALTGLLRRPGAGTSTFSKASMEASATLAPDPGERRQSTTSSCKELRPSGPPGFEDIPMDVGMSPVRQHSSGFTGMEDDYCRAKEVVEGPQDVPTVRTGVGNTFVGCRAPEEVQKAIRLKAECIEQELKQSINEQLHALEARLAKRVMEGMDQLEEQVLRQVKKLQAGRPQPSGPGTSSGVG</sequence>
<dbReference type="InterPro" id="IPR018490">
    <property type="entry name" value="cNMP-bd_dom_sf"/>
</dbReference>
<dbReference type="InterPro" id="IPR014710">
    <property type="entry name" value="RmlC-like_jellyroll"/>
</dbReference>
<dbReference type="EMBL" id="HBGA01090881">
    <property type="protein sequence ID" value="CAD9022894.1"/>
    <property type="molecule type" value="Transcribed_RNA"/>
</dbReference>
<dbReference type="PROSITE" id="PS50042">
    <property type="entry name" value="CNMP_BINDING_3"/>
    <property type="match status" value="1"/>
</dbReference>
<feature type="domain" description="Cyclic nucleotide-binding" evidence="2">
    <location>
        <begin position="46"/>
        <end position="125"/>
    </location>
</feature>
<dbReference type="Pfam" id="PF00027">
    <property type="entry name" value="cNMP_binding"/>
    <property type="match status" value="1"/>
</dbReference>
<evidence type="ECO:0000313" key="3">
    <source>
        <dbReference type="EMBL" id="CAD9022894.1"/>
    </source>
</evidence>
<evidence type="ECO:0000259" key="2">
    <source>
        <dbReference type="PROSITE" id="PS50042"/>
    </source>
</evidence>
<accession>A0A7S1IU69</accession>
<proteinExistence type="predicted"/>
<feature type="region of interest" description="Disordered" evidence="1">
    <location>
        <begin position="321"/>
        <end position="341"/>
    </location>
</feature>
<reference evidence="3" key="1">
    <citation type="submission" date="2021-01" db="EMBL/GenBank/DDBJ databases">
        <authorList>
            <person name="Corre E."/>
            <person name="Pelletier E."/>
            <person name="Niang G."/>
            <person name="Scheremetjew M."/>
            <person name="Finn R."/>
            <person name="Kale V."/>
            <person name="Holt S."/>
            <person name="Cochrane G."/>
            <person name="Meng A."/>
            <person name="Brown T."/>
            <person name="Cohen L."/>
        </authorList>
    </citation>
    <scope>NUCLEOTIDE SEQUENCE</scope>
    <source>
        <strain evidence="3">NIES-381</strain>
    </source>
</reference>
<evidence type="ECO:0000256" key="1">
    <source>
        <dbReference type="SAM" id="MobiDB-lite"/>
    </source>
</evidence>
<name>A0A7S1IU69_9EUGL</name>
<dbReference type="InterPro" id="IPR000595">
    <property type="entry name" value="cNMP-bd_dom"/>
</dbReference>
<protein>
    <recommendedName>
        <fullName evidence="2">Cyclic nucleotide-binding domain-containing protein</fullName>
    </recommendedName>
</protein>
<organism evidence="3">
    <name type="scientific">Eutreptiella gymnastica</name>
    <dbReference type="NCBI Taxonomy" id="73025"/>
    <lineage>
        <taxon>Eukaryota</taxon>
        <taxon>Discoba</taxon>
        <taxon>Euglenozoa</taxon>
        <taxon>Euglenida</taxon>
        <taxon>Spirocuta</taxon>
        <taxon>Euglenophyceae</taxon>
        <taxon>Eutreptiales</taxon>
        <taxon>Eutreptiaceae</taxon>
        <taxon>Eutreptiella</taxon>
    </lineage>
</organism>
<dbReference type="CDD" id="cd00038">
    <property type="entry name" value="CAP_ED"/>
    <property type="match status" value="1"/>
</dbReference>